<evidence type="ECO:0000256" key="1">
    <source>
        <dbReference type="ARBA" id="ARBA00003518"/>
    </source>
</evidence>
<name>A0A2N9LDC5_9BACT</name>
<dbReference type="UniPathway" id="UPA00115">
    <property type="reaction ID" value="UER00414"/>
</dbReference>
<dbReference type="NCBIfam" id="TIGR00874">
    <property type="entry name" value="talAB"/>
    <property type="match status" value="1"/>
</dbReference>
<dbReference type="PANTHER" id="PTHR10683:SF18">
    <property type="entry name" value="TRANSALDOLASE"/>
    <property type="match status" value="1"/>
</dbReference>
<dbReference type="OrthoDB" id="9807051at2"/>
<evidence type="ECO:0000256" key="4">
    <source>
        <dbReference type="ARBA" id="ARBA00013151"/>
    </source>
</evidence>
<evidence type="ECO:0000256" key="10">
    <source>
        <dbReference type="RuleBase" id="RU004155"/>
    </source>
</evidence>
<keyword evidence="5 10" id="KW-0808">Transferase</keyword>
<dbReference type="InterPro" id="IPR004730">
    <property type="entry name" value="Transaldolase_1"/>
</dbReference>
<evidence type="ECO:0000256" key="2">
    <source>
        <dbReference type="ARBA" id="ARBA00004857"/>
    </source>
</evidence>
<evidence type="ECO:0000256" key="3">
    <source>
        <dbReference type="ARBA" id="ARBA00008012"/>
    </source>
</evidence>
<sequence>MPQNLLKQLRKYSVIVVDTGDIEAMERFKPQDATTNPSHIGNAAKMPKYQPILDGELTRARKELGPAASDEAVANLAFRRLAITWGKRILDIVPGRVSTEVDARLSYDTEASIAQARSIIAQYEAEGISRNRILVKIAATWEGVRAAEVLEKEGIHCNITLIFDLIQAIAAAEAGATLVSPFCGRVLDWYRKETGRDYFGAEDPGVISVTRIYNYFKKFGYKTQVMGASFWTPGQVRELVGCDLLTIAPKVLAELESTEGELTCKLDPDAAKAMPIEKIVVDSKATFERLLAANRMATEKLKEGIEGFSAALVELETQLARRAAELESRAATTV</sequence>
<comment type="similarity">
    <text evidence="3 10">Belongs to the transaldolase family. Type 1 subfamily.</text>
</comment>
<evidence type="ECO:0000313" key="11">
    <source>
        <dbReference type="EMBL" id="SPE21025.1"/>
    </source>
</evidence>
<dbReference type="GO" id="GO:0005737">
    <property type="term" value="C:cytoplasm"/>
    <property type="evidence" value="ECO:0007669"/>
    <property type="project" value="UniProtKB-UniRule"/>
</dbReference>
<dbReference type="EMBL" id="OKRB01000086">
    <property type="protein sequence ID" value="SPE21025.1"/>
    <property type="molecule type" value="Genomic_DNA"/>
</dbReference>
<reference evidence="12" key="1">
    <citation type="submission" date="2018-02" db="EMBL/GenBank/DDBJ databases">
        <authorList>
            <person name="Hausmann B."/>
        </authorList>
    </citation>
    <scope>NUCLEOTIDE SEQUENCE [LARGE SCALE GENOMIC DNA]</scope>
    <source>
        <strain evidence="12">Peat soil MAG SbA5</strain>
    </source>
</reference>
<dbReference type="InterPro" id="IPR018225">
    <property type="entry name" value="Transaldolase_AS"/>
</dbReference>
<dbReference type="Gene3D" id="3.20.20.70">
    <property type="entry name" value="Aldolase class I"/>
    <property type="match status" value="1"/>
</dbReference>
<dbReference type="Pfam" id="PF00923">
    <property type="entry name" value="TAL_FSA"/>
    <property type="match status" value="1"/>
</dbReference>
<proteinExistence type="inferred from homology"/>
<dbReference type="PANTHER" id="PTHR10683">
    <property type="entry name" value="TRANSALDOLASE"/>
    <property type="match status" value="1"/>
</dbReference>
<keyword evidence="6 10" id="KW-0570">Pentose shunt</keyword>
<dbReference type="EC" id="2.2.1.2" evidence="4 9"/>
<protein>
    <recommendedName>
        <fullName evidence="4 9">Transaldolase</fullName>
        <ecNumber evidence="4 9">2.2.1.2</ecNumber>
    </recommendedName>
</protein>
<evidence type="ECO:0000256" key="7">
    <source>
        <dbReference type="ARBA" id="ARBA00023270"/>
    </source>
</evidence>
<dbReference type="CDD" id="cd00957">
    <property type="entry name" value="Transaldolase_TalAB"/>
    <property type="match status" value="1"/>
</dbReference>
<dbReference type="GO" id="GO:0004801">
    <property type="term" value="F:transaldolase activity"/>
    <property type="evidence" value="ECO:0007669"/>
    <property type="project" value="UniProtKB-UniRule"/>
</dbReference>
<comment type="function">
    <text evidence="1 10">Transaldolase is important for the balance of metabolites in the pentose-phosphate pathway.</text>
</comment>
<dbReference type="AlphaFoldDB" id="A0A2N9LDC5"/>
<dbReference type="SUPFAM" id="SSF51569">
    <property type="entry name" value="Aldolase"/>
    <property type="match status" value="1"/>
</dbReference>
<comment type="catalytic activity">
    <reaction evidence="8 10">
        <text>D-sedoheptulose 7-phosphate + D-glyceraldehyde 3-phosphate = D-erythrose 4-phosphate + beta-D-fructose 6-phosphate</text>
        <dbReference type="Rhea" id="RHEA:17053"/>
        <dbReference type="ChEBI" id="CHEBI:16897"/>
        <dbReference type="ChEBI" id="CHEBI:57483"/>
        <dbReference type="ChEBI" id="CHEBI:57634"/>
        <dbReference type="ChEBI" id="CHEBI:59776"/>
        <dbReference type="EC" id="2.2.1.2"/>
    </reaction>
</comment>
<evidence type="ECO:0000256" key="5">
    <source>
        <dbReference type="ARBA" id="ARBA00022679"/>
    </source>
</evidence>
<organism evidence="11 12">
    <name type="scientific">Candidatus Sulfuritelmatomonas gaucii</name>
    <dbReference type="NCBI Taxonomy" id="2043161"/>
    <lineage>
        <taxon>Bacteria</taxon>
        <taxon>Pseudomonadati</taxon>
        <taxon>Acidobacteriota</taxon>
        <taxon>Terriglobia</taxon>
        <taxon>Terriglobales</taxon>
        <taxon>Acidobacteriaceae</taxon>
        <taxon>Candidatus Sulfuritelmatomonas</taxon>
    </lineage>
</organism>
<evidence type="ECO:0000256" key="8">
    <source>
        <dbReference type="ARBA" id="ARBA00048810"/>
    </source>
</evidence>
<dbReference type="Proteomes" id="UP000239735">
    <property type="component" value="Unassembled WGS sequence"/>
</dbReference>
<dbReference type="GO" id="GO:0005975">
    <property type="term" value="P:carbohydrate metabolic process"/>
    <property type="evidence" value="ECO:0007669"/>
    <property type="project" value="InterPro"/>
</dbReference>
<dbReference type="PROSITE" id="PS00958">
    <property type="entry name" value="TRANSALDOLASE_2"/>
    <property type="match status" value="1"/>
</dbReference>
<dbReference type="GO" id="GO:0006098">
    <property type="term" value="P:pentose-phosphate shunt"/>
    <property type="evidence" value="ECO:0007669"/>
    <property type="project" value="UniProtKB-UniRule"/>
</dbReference>
<accession>A0A2N9LDC5</accession>
<evidence type="ECO:0000313" key="12">
    <source>
        <dbReference type="Proteomes" id="UP000239735"/>
    </source>
</evidence>
<gene>
    <name evidence="11" type="primary">tal</name>
    <name evidence="11" type="ORF">SBA5_30232</name>
</gene>
<dbReference type="InterPro" id="IPR013785">
    <property type="entry name" value="Aldolase_TIM"/>
</dbReference>
<dbReference type="InterPro" id="IPR001585">
    <property type="entry name" value="TAL/FSA"/>
</dbReference>
<evidence type="ECO:0000256" key="6">
    <source>
        <dbReference type="ARBA" id="ARBA00023126"/>
    </source>
</evidence>
<evidence type="ECO:0000256" key="9">
    <source>
        <dbReference type="NCBIfam" id="TIGR00874"/>
    </source>
</evidence>
<keyword evidence="7" id="KW-0704">Schiff base</keyword>
<comment type="pathway">
    <text evidence="2 10">Carbohydrate degradation; pentose phosphate pathway; D-glyceraldehyde 3-phosphate and beta-D-fructose 6-phosphate from D-ribose 5-phosphate and D-xylulose 5-phosphate (non-oxidative stage): step 2/3.</text>
</comment>